<keyword evidence="2" id="KW-1185">Reference proteome</keyword>
<dbReference type="Proteomes" id="UP000182229">
    <property type="component" value="Unassembled WGS sequence"/>
</dbReference>
<reference evidence="1 2" key="2">
    <citation type="submission" date="2016-12" db="EMBL/GenBank/DDBJ databases">
        <title>Draft Genome Sequence of Cystobacter ferrugineus Strain Cbfe23.</title>
        <authorList>
            <person name="Akbar S."/>
            <person name="Dowd S.E."/>
            <person name="Stevens D.C."/>
        </authorList>
    </citation>
    <scope>NUCLEOTIDE SEQUENCE [LARGE SCALE GENOMIC DNA]</scope>
    <source>
        <strain evidence="1 2">Cbfe23</strain>
    </source>
</reference>
<proteinExistence type="predicted"/>
<dbReference type="AlphaFoldDB" id="A0A1L9AZB5"/>
<evidence type="ECO:0000313" key="2">
    <source>
        <dbReference type="Proteomes" id="UP000182229"/>
    </source>
</evidence>
<evidence type="ECO:0000313" key="1">
    <source>
        <dbReference type="EMBL" id="OJH35344.1"/>
    </source>
</evidence>
<name>A0A1L9AZB5_9BACT</name>
<protein>
    <submittedName>
        <fullName evidence="1">Uncharacterized protein</fullName>
    </submittedName>
</protein>
<comment type="caution">
    <text evidence="1">The sequence shown here is derived from an EMBL/GenBank/DDBJ whole genome shotgun (WGS) entry which is preliminary data.</text>
</comment>
<sequence>MGHTVALLPPSRQVTLQLPVPWQSTRQEPVQVTLQLPTRSQLTSLAGPTVNAQLDASEQRCRQFAPHWDSQELTRAQARSQSVSQVVVQLLPPVQRC</sequence>
<dbReference type="EMBL" id="MPIN01000014">
    <property type="protein sequence ID" value="OJH35344.1"/>
    <property type="molecule type" value="Genomic_DNA"/>
</dbReference>
<organism evidence="1 2">
    <name type="scientific">Cystobacter ferrugineus</name>
    <dbReference type="NCBI Taxonomy" id="83449"/>
    <lineage>
        <taxon>Bacteria</taxon>
        <taxon>Pseudomonadati</taxon>
        <taxon>Myxococcota</taxon>
        <taxon>Myxococcia</taxon>
        <taxon>Myxococcales</taxon>
        <taxon>Cystobacterineae</taxon>
        <taxon>Archangiaceae</taxon>
        <taxon>Cystobacter</taxon>
    </lineage>
</organism>
<gene>
    <name evidence="1" type="ORF">BON30_37995</name>
</gene>
<accession>A0A1L9AZB5</accession>
<reference evidence="2" key="1">
    <citation type="submission" date="2016-11" db="EMBL/GenBank/DDBJ databases">
        <authorList>
            <person name="Shukria A."/>
            <person name="Stevens D.C."/>
        </authorList>
    </citation>
    <scope>NUCLEOTIDE SEQUENCE [LARGE SCALE GENOMIC DNA]</scope>
    <source>
        <strain evidence="2">Cbfe23</strain>
    </source>
</reference>